<sequence>MSKRYVFHAGEATVLAAEGQFTDAMPEILIGRTDGPVGQAFANMMAQSKGHTAMFAIRACNQMVRPVTITVPKVTLKDSANIELFGGVVQSATADAVLDCVIEGIIPRAVADELCIISLVWIDPRCAKDPNLDKKDMYRTNYEATKLAIRRALDEQPSLDELIANRHTIKHDMDDWS</sequence>
<dbReference type="InterPro" id="IPR014826">
    <property type="entry name" value="HCHO-activating_enzyme"/>
</dbReference>
<reference evidence="4" key="1">
    <citation type="journal article" date="2019" name="Int. J. Syst. Evol. Microbiol.">
        <title>The Global Catalogue of Microorganisms (GCM) 10K type strain sequencing project: providing services to taxonomists for standard genome sequencing and annotation.</title>
        <authorList>
            <consortium name="The Broad Institute Genomics Platform"/>
            <consortium name="The Broad Institute Genome Sequencing Center for Infectious Disease"/>
            <person name="Wu L."/>
            <person name="Ma J."/>
        </authorList>
    </citation>
    <scope>NUCLEOTIDE SEQUENCE [LARGE SCALE GENOMIC DNA]</scope>
    <source>
        <strain evidence="4">CCUG 48884</strain>
    </source>
</reference>
<proteinExistence type="predicted"/>
<name>A0ABW3WFM3_9RHOO</name>
<dbReference type="EMBL" id="JBHTMC010000024">
    <property type="protein sequence ID" value="MFD1264507.1"/>
    <property type="molecule type" value="Genomic_DNA"/>
</dbReference>
<keyword evidence="4" id="KW-1185">Reference proteome</keyword>
<dbReference type="Proteomes" id="UP001597158">
    <property type="component" value="Unassembled WGS sequence"/>
</dbReference>
<keyword evidence="1" id="KW-0456">Lyase</keyword>
<dbReference type="RefSeq" id="WP_002923488.1">
    <property type="nucleotide sequence ID" value="NZ_JARQZE010000002.1"/>
</dbReference>
<dbReference type="Gene3D" id="3.30.230.60">
    <property type="entry name" value="Formaldehyde-activating enzyme"/>
    <property type="match status" value="1"/>
</dbReference>
<comment type="caution">
    <text evidence="3">The sequence shown here is derived from an EMBL/GenBank/DDBJ whole genome shotgun (WGS) entry which is preliminary data.</text>
</comment>
<dbReference type="SUPFAM" id="SSF54211">
    <property type="entry name" value="Ribosomal protein S5 domain 2-like"/>
    <property type="match status" value="1"/>
</dbReference>
<feature type="domain" description="Formaldehyde-activating enzyme" evidence="2">
    <location>
        <begin position="10"/>
        <end position="173"/>
    </location>
</feature>
<evidence type="ECO:0000313" key="3">
    <source>
        <dbReference type="EMBL" id="MFD1264507.1"/>
    </source>
</evidence>
<accession>A0ABW3WFM3</accession>
<evidence type="ECO:0000256" key="1">
    <source>
        <dbReference type="ARBA" id="ARBA00023239"/>
    </source>
</evidence>
<organism evidence="3 4">
    <name type="scientific">Thauera mechernichensis</name>
    <dbReference type="NCBI Taxonomy" id="82788"/>
    <lineage>
        <taxon>Bacteria</taxon>
        <taxon>Pseudomonadati</taxon>
        <taxon>Pseudomonadota</taxon>
        <taxon>Betaproteobacteria</taxon>
        <taxon>Rhodocyclales</taxon>
        <taxon>Zoogloeaceae</taxon>
        <taxon>Thauera</taxon>
    </lineage>
</organism>
<dbReference type="InterPro" id="IPR020568">
    <property type="entry name" value="Ribosomal_Su5_D2-typ_SF"/>
</dbReference>
<evidence type="ECO:0000259" key="2">
    <source>
        <dbReference type="Pfam" id="PF08714"/>
    </source>
</evidence>
<dbReference type="InterPro" id="IPR037075">
    <property type="entry name" value="HCHO-activating_enzyme_sf"/>
</dbReference>
<evidence type="ECO:0000313" key="4">
    <source>
        <dbReference type="Proteomes" id="UP001597158"/>
    </source>
</evidence>
<protein>
    <submittedName>
        <fullName evidence="3">Formaldehyde-activating enzyme</fullName>
    </submittedName>
</protein>
<gene>
    <name evidence="3" type="primary">fae</name>
    <name evidence="3" type="ORF">ACFQ4M_13040</name>
</gene>
<dbReference type="Pfam" id="PF08714">
    <property type="entry name" value="Fae"/>
    <property type="match status" value="1"/>
</dbReference>
<dbReference type="NCBIfam" id="TIGR03126">
    <property type="entry name" value="one_C_fae"/>
    <property type="match status" value="1"/>
</dbReference>